<dbReference type="RefSeq" id="WP_005674463.1">
    <property type="nucleotide sequence ID" value="NZ_CP146288.1"/>
</dbReference>
<sequence length="747" mass="82687">MRPLKFSPRTRAFLRVLLSHYITNGITACLGLLVISLIVENWLGAYAASLATVGVIAVTPPDVAAPRRGKLRTMMLPFIAGVPVFYIVQLLNGRHLELGIFLTFFSFLAFLAMAWGKRGIPVAMGMMFTAIFSIASHRPGAESAALQSTLYFSIGAGLYVIWATLANLALNARYRALAMADVLISLADLIRTEARQFRHQRACDTDECEALLSQLLKAQAALADQMQATRDIVLESPRTPFRQRIAGMLVIVIDIRDQLLASELDLDGLRTHPRHRHALAQMRSVLDELADEVDALADALFLGYRPRPAIDRRTRIATIRSTHDYEQDGFSLGPTPAMLVRGIAHRIGHINDEILRLSRTARGEQMPNLAIVRANWQMFVSPTAWSWAPFFSVWGWKTPQMRHAIRAALAMGTGYAVSINLPWGGLHDYWILLTIAVVLRGSLSQTLERRNQRVAGTLVGCLLTMGLLGLHPASIVLLVVMTVAQGAAHGFAQRRYLVTSVAGTTLGLIQAYMLAYGDSSHATFTLFERMADTLLGAVIAWAFAYILPSWERGQIPAVVQRTIDAQIRHAKLALDPEQLKSVEDTPELEWRLARREAFDSLSALVQATQRSLSEPRAVRPPIEALQYMQVHCYQLLAQLSAVKALLVLRRDRLNLPEATAALENAIERIERKLGSLPIAPLNDSTAASTLSDQVILPDPFETEITPWLLRRLDASTNIAIQIRDDASRVLQILDWSAGQHLVECDAA</sequence>
<feature type="transmembrane region" description="Helical" evidence="7">
    <location>
        <begin position="404"/>
        <end position="423"/>
    </location>
</feature>
<feature type="transmembrane region" description="Helical" evidence="7">
    <location>
        <begin position="150"/>
        <end position="170"/>
    </location>
</feature>
<evidence type="ECO:0000256" key="4">
    <source>
        <dbReference type="ARBA" id="ARBA00022989"/>
    </source>
</evidence>
<dbReference type="HOGENOM" id="CLU_013315_0_1_4"/>
<dbReference type="Proteomes" id="UP000011021">
    <property type="component" value="Unassembled WGS sequence"/>
</dbReference>
<dbReference type="AlphaFoldDB" id="E7RZH1"/>
<keyword evidence="2" id="KW-1003">Cell membrane</keyword>
<reference evidence="10 11" key="1">
    <citation type="submission" date="2010-12" db="EMBL/GenBank/DDBJ databases">
        <authorList>
            <person name="Muzny D."/>
            <person name="Qin X."/>
            <person name="Deng J."/>
            <person name="Jiang H."/>
            <person name="Liu Y."/>
            <person name="Qu J."/>
            <person name="Song X.-Z."/>
            <person name="Zhang L."/>
            <person name="Thornton R."/>
            <person name="Coyle M."/>
            <person name="Francisco L."/>
            <person name="Jackson L."/>
            <person name="Javaid M."/>
            <person name="Korchina V."/>
            <person name="Kovar C."/>
            <person name="Mata R."/>
            <person name="Mathew T."/>
            <person name="Ngo R."/>
            <person name="Nguyen L."/>
            <person name="Nguyen N."/>
            <person name="Okwuonu G."/>
            <person name="Ongeri F."/>
            <person name="Pham C."/>
            <person name="Simmons D."/>
            <person name="Wilczek-Boney K."/>
            <person name="Hale W."/>
            <person name="Jakkamsetti A."/>
            <person name="Pham P."/>
            <person name="Ruth R."/>
            <person name="San Lucas F."/>
            <person name="Warren J."/>
            <person name="Zhang J."/>
            <person name="Zhao Z."/>
            <person name="Zhou C."/>
            <person name="Zhu D."/>
            <person name="Lee S."/>
            <person name="Bess C."/>
            <person name="Blankenburg K."/>
            <person name="Forbes L."/>
            <person name="Fu Q."/>
            <person name="Gubbala S."/>
            <person name="Hirani K."/>
            <person name="Jayaseelan J.C."/>
            <person name="Lara F."/>
            <person name="Munidasa M."/>
            <person name="Palculict T."/>
            <person name="Patil S."/>
            <person name="Pu L.-L."/>
            <person name="Saada N."/>
            <person name="Tang L."/>
            <person name="Weissenberger G."/>
            <person name="Zhu Y."/>
            <person name="Hemphill L."/>
            <person name="Shang Y."/>
            <person name="Youmans B."/>
            <person name="Ayvaz T."/>
            <person name="Ross M."/>
            <person name="Santibanez J."/>
            <person name="Aqrawi P."/>
            <person name="Gross S."/>
            <person name="Joshi V."/>
            <person name="Fowler G."/>
            <person name="Nazareth L."/>
            <person name="Reid J."/>
            <person name="Worley K."/>
            <person name="Petrosino J."/>
            <person name="Highlander S."/>
            <person name="Gibbs R."/>
        </authorList>
    </citation>
    <scope>NUCLEOTIDE SEQUENCE [LARGE SCALE GENOMIC DNA]</scope>
    <source>
        <strain evidence="10 11">ATCC 51599</strain>
    </source>
</reference>
<protein>
    <submittedName>
        <fullName evidence="10">Uncharacterized protein</fullName>
    </submittedName>
</protein>
<evidence type="ECO:0000256" key="7">
    <source>
        <dbReference type="SAM" id="Phobius"/>
    </source>
</evidence>
<feature type="transmembrane region" description="Helical" evidence="7">
    <location>
        <begin position="75"/>
        <end position="92"/>
    </location>
</feature>
<proteinExistence type="inferred from homology"/>
<dbReference type="PANTHER" id="PTHR30509:SF9">
    <property type="entry name" value="MULTIDRUG RESISTANCE PROTEIN MDTO"/>
    <property type="match status" value="1"/>
</dbReference>
<dbReference type="EMBL" id="AEQP01000022">
    <property type="protein sequence ID" value="EFV93965.1"/>
    <property type="molecule type" value="Genomic_DNA"/>
</dbReference>
<dbReference type="InterPro" id="IPR049453">
    <property type="entry name" value="Memb_transporter_dom"/>
</dbReference>
<organism evidence="10 11">
    <name type="scientific">Lautropia mirabilis ATCC 51599</name>
    <dbReference type="NCBI Taxonomy" id="887898"/>
    <lineage>
        <taxon>Bacteria</taxon>
        <taxon>Pseudomonadati</taxon>
        <taxon>Pseudomonadota</taxon>
        <taxon>Betaproteobacteria</taxon>
        <taxon>Burkholderiales</taxon>
        <taxon>Burkholderiaceae</taxon>
        <taxon>Lautropia</taxon>
    </lineage>
</organism>
<evidence type="ECO:0000256" key="1">
    <source>
        <dbReference type="ARBA" id="ARBA00004651"/>
    </source>
</evidence>
<evidence type="ECO:0000259" key="9">
    <source>
        <dbReference type="Pfam" id="PF13515"/>
    </source>
</evidence>
<dbReference type="Pfam" id="PF13515">
    <property type="entry name" value="FUSC_2"/>
    <property type="match status" value="1"/>
</dbReference>
<keyword evidence="11" id="KW-1185">Reference proteome</keyword>
<feature type="domain" description="Integral membrane bound transporter" evidence="9">
    <location>
        <begin position="425"/>
        <end position="542"/>
    </location>
</feature>
<dbReference type="GO" id="GO:0005886">
    <property type="term" value="C:plasma membrane"/>
    <property type="evidence" value="ECO:0007669"/>
    <property type="project" value="UniProtKB-SubCell"/>
</dbReference>
<keyword evidence="5 7" id="KW-0472">Membrane</keyword>
<comment type="caution">
    <text evidence="10">The sequence shown here is derived from an EMBL/GenBank/DDBJ whole genome shotgun (WGS) entry which is preliminary data.</text>
</comment>
<feature type="domain" description="Integral membrane protein YccS N-terminal" evidence="8">
    <location>
        <begin position="86"/>
        <end position="305"/>
    </location>
</feature>
<name>E7RZH1_9BURK</name>
<dbReference type="PANTHER" id="PTHR30509">
    <property type="entry name" value="P-HYDROXYBENZOIC ACID EFFLUX PUMP SUBUNIT-RELATED"/>
    <property type="match status" value="1"/>
</dbReference>
<feature type="transmembrane region" description="Helical" evidence="7">
    <location>
        <begin position="496"/>
        <end position="517"/>
    </location>
</feature>
<comment type="similarity">
    <text evidence="6">Belongs to the YccS/YhfK family.</text>
</comment>
<feature type="transmembrane region" description="Helical" evidence="7">
    <location>
        <begin position="12"/>
        <end position="39"/>
    </location>
</feature>
<evidence type="ECO:0000256" key="3">
    <source>
        <dbReference type="ARBA" id="ARBA00022692"/>
    </source>
</evidence>
<feature type="transmembrane region" description="Helical" evidence="7">
    <location>
        <begin position="529"/>
        <end position="547"/>
    </location>
</feature>
<accession>E7RZH1</accession>
<dbReference type="PROSITE" id="PS51257">
    <property type="entry name" value="PROKAR_LIPOPROTEIN"/>
    <property type="match status" value="1"/>
</dbReference>
<dbReference type="STRING" id="887898.HMPREF0551_2080"/>
<keyword evidence="4 7" id="KW-1133">Transmembrane helix</keyword>
<evidence type="ECO:0000256" key="2">
    <source>
        <dbReference type="ARBA" id="ARBA00022475"/>
    </source>
</evidence>
<dbReference type="InterPro" id="IPR032692">
    <property type="entry name" value="YccS_N"/>
</dbReference>
<evidence type="ECO:0000313" key="10">
    <source>
        <dbReference type="EMBL" id="EFV93965.1"/>
    </source>
</evidence>
<evidence type="ECO:0000256" key="5">
    <source>
        <dbReference type="ARBA" id="ARBA00023136"/>
    </source>
</evidence>
<feature type="transmembrane region" description="Helical" evidence="7">
    <location>
        <begin position="459"/>
        <end position="484"/>
    </location>
</feature>
<evidence type="ECO:0000313" key="11">
    <source>
        <dbReference type="Proteomes" id="UP000011021"/>
    </source>
</evidence>
<dbReference type="Pfam" id="PF12805">
    <property type="entry name" value="FUSC-like"/>
    <property type="match status" value="1"/>
</dbReference>
<comment type="subcellular location">
    <subcellularLocation>
        <location evidence="1">Cell membrane</location>
        <topology evidence="1">Multi-pass membrane protein</topology>
    </subcellularLocation>
</comment>
<dbReference type="eggNOG" id="COG1289">
    <property type="taxonomic scope" value="Bacteria"/>
</dbReference>
<evidence type="ECO:0000259" key="8">
    <source>
        <dbReference type="Pfam" id="PF12805"/>
    </source>
</evidence>
<evidence type="ECO:0000256" key="6">
    <source>
        <dbReference type="ARBA" id="ARBA00043993"/>
    </source>
</evidence>
<gene>
    <name evidence="10" type="ORF">HMPREF0551_2080</name>
</gene>
<feature type="transmembrane region" description="Helical" evidence="7">
    <location>
        <begin position="98"/>
        <end position="115"/>
    </location>
</feature>
<keyword evidence="3 7" id="KW-0812">Transmembrane</keyword>